<sequence>MAAIFLHSNIRILKGVVIISIRTELDLQRAMYQLLEQRSISQITVEQICTQAFIHRSSFYRYYTDKFDLLYQMVMHALEELLAAERTDATGSAIMAQFIGTHTQILRHLLVTNPEGDNSRSQRVINDCFVTLAQTEESDRVLITIRQSQHPDLTAYLVSGVVTSIVQWLSNSGRDGQAESTQATIRATLATVFSLEQHSV</sequence>
<organism evidence="4 5">
    <name type="scientific">Lactiplantibacillus garii</name>
    <dbReference type="NCBI Taxonomy" id="2306423"/>
    <lineage>
        <taxon>Bacteria</taxon>
        <taxon>Bacillati</taxon>
        <taxon>Bacillota</taxon>
        <taxon>Bacilli</taxon>
        <taxon>Lactobacillales</taxon>
        <taxon>Lactobacillaceae</taxon>
        <taxon>Lactiplantibacillus</taxon>
    </lineage>
</organism>
<dbReference type="Proteomes" id="UP000283633">
    <property type="component" value="Unassembled WGS sequence"/>
</dbReference>
<name>A0A3R8KJZ1_9LACO</name>
<dbReference type="PROSITE" id="PS50977">
    <property type="entry name" value="HTH_TETR_2"/>
    <property type="match status" value="1"/>
</dbReference>
<dbReference type="AlphaFoldDB" id="A0A3R8KJZ1"/>
<feature type="DNA-binding region" description="H-T-H motif" evidence="2">
    <location>
        <begin position="44"/>
        <end position="63"/>
    </location>
</feature>
<accession>A0A3R8KJZ1</accession>
<evidence type="ECO:0000256" key="1">
    <source>
        <dbReference type="ARBA" id="ARBA00023125"/>
    </source>
</evidence>
<dbReference type="PANTHER" id="PTHR43479:SF7">
    <property type="entry name" value="TETR-FAMILY TRANSCRIPTIONAL REGULATOR"/>
    <property type="match status" value="1"/>
</dbReference>
<dbReference type="OrthoDB" id="9810250at2"/>
<evidence type="ECO:0000313" key="5">
    <source>
        <dbReference type="Proteomes" id="UP000283633"/>
    </source>
</evidence>
<dbReference type="GO" id="GO:0003677">
    <property type="term" value="F:DNA binding"/>
    <property type="evidence" value="ECO:0007669"/>
    <property type="project" value="UniProtKB-UniRule"/>
</dbReference>
<protein>
    <submittedName>
        <fullName evidence="4">TetR/AcrR family transcriptional regulator</fullName>
    </submittedName>
</protein>
<proteinExistence type="predicted"/>
<dbReference type="PANTHER" id="PTHR43479">
    <property type="entry name" value="ACREF/ENVCD OPERON REPRESSOR-RELATED"/>
    <property type="match status" value="1"/>
</dbReference>
<comment type="caution">
    <text evidence="4">The sequence shown here is derived from an EMBL/GenBank/DDBJ whole genome shotgun (WGS) entry which is preliminary data.</text>
</comment>
<keyword evidence="1 2" id="KW-0238">DNA-binding</keyword>
<reference evidence="4 5" key="1">
    <citation type="submission" date="2018-08" db="EMBL/GenBank/DDBJ databases">
        <title>Genome Lactobacillus garii FI11369.</title>
        <authorList>
            <person name="Diaz M."/>
            <person name="Narbad A."/>
        </authorList>
    </citation>
    <scope>NUCLEOTIDE SEQUENCE [LARGE SCALE GENOMIC DNA]</scope>
    <source>
        <strain evidence="4 5">FI11369</strain>
    </source>
</reference>
<evidence type="ECO:0000256" key="2">
    <source>
        <dbReference type="PROSITE-ProRule" id="PRU00335"/>
    </source>
</evidence>
<dbReference type="InterPro" id="IPR009057">
    <property type="entry name" value="Homeodomain-like_sf"/>
</dbReference>
<dbReference type="EMBL" id="QWZQ01000006">
    <property type="protein sequence ID" value="RRK11324.1"/>
    <property type="molecule type" value="Genomic_DNA"/>
</dbReference>
<dbReference type="Gene3D" id="1.10.357.10">
    <property type="entry name" value="Tetracycline Repressor, domain 2"/>
    <property type="match status" value="1"/>
</dbReference>
<evidence type="ECO:0000259" key="3">
    <source>
        <dbReference type="PROSITE" id="PS50977"/>
    </source>
</evidence>
<feature type="domain" description="HTH tetR-type" evidence="3">
    <location>
        <begin position="21"/>
        <end position="81"/>
    </location>
</feature>
<dbReference type="InterPro" id="IPR050624">
    <property type="entry name" value="HTH-type_Tx_Regulator"/>
</dbReference>
<gene>
    <name evidence="4" type="ORF">D1831_02805</name>
</gene>
<dbReference type="SUPFAM" id="SSF46689">
    <property type="entry name" value="Homeodomain-like"/>
    <property type="match status" value="1"/>
</dbReference>
<keyword evidence="5" id="KW-1185">Reference proteome</keyword>
<evidence type="ECO:0000313" key="4">
    <source>
        <dbReference type="EMBL" id="RRK11324.1"/>
    </source>
</evidence>
<dbReference type="InterPro" id="IPR001647">
    <property type="entry name" value="HTH_TetR"/>
</dbReference>